<evidence type="ECO:0000256" key="4">
    <source>
        <dbReference type="ARBA" id="ARBA00023136"/>
    </source>
</evidence>
<accession>A0A1D2VNI9</accession>
<dbReference type="EMBL" id="KV454476">
    <property type="protein sequence ID" value="ODV63178.1"/>
    <property type="molecule type" value="Genomic_DNA"/>
</dbReference>
<evidence type="ECO:0000256" key="5">
    <source>
        <dbReference type="SAM" id="Phobius"/>
    </source>
</evidence>
<keyword evidence="7" id="KW-1185">Reference proteome</keyword>
<feature type="transmembrane region" description="Helical" evidence="5">
    <location>
        <begin position="70"/>
        <end position="88"/>
    </location>
</feature>
<feature type="transmembrane region" description="Helical" evidence="5">
    <location>
        <begin position="6"/>
        <end position="28"/>
    </location>
</feature>
<reference evidence="7" key="1">
    <citation type="submission" date="2016-05" db="EMBL/GenBank/DDBJ databases">
        <title>Comparative genomics of biotechnologically important yeasts.</title>
        <authorList>
            <consortium name="DOE Joint Genome Institute"/>
            <person name="Riley R."/>
            <person name="Haridas S."/>
            <person name="Wolfe K.H."/>
            <person name="Lopes M.R."/>
            <person name="Hittinger C.T."/>
            <person name="Goker M."/>
            <person name="Salamov A."/>
            <person name="Wisecaver J."/>
            <person name="Long T.M."/>
            <person name="Aerts A.L."/>
            <person name="Barry K."/>
            <person name="Choi C."/>
            <person name="Clum A."/>
            <person name="Coughlan A.Y."/>
            <person name="Deshpande S."/>
            <person name="Douglass A.P."/>
            <person name="Hanson S.J."/>
            <person name="Klenk H.-P."/>
            <person name="Labutti K."/>
            <person name="Lapidus A."/>
            <person name="Lindquist E."/>
            <person name="Lipzen A."/>
            <person name="Meier-Kolthoff J.P."/>
            <person name="Ohm R.A."/>
            <person name="Otillar R.P."/>
            <person name="Pangilinan J."/>
            <person name="Peng Y."/>
            <person name="Rokas A."/>
            <person name="Rosa C.A."/>
            <person name="Scheuner C."/>
            <person name="Sibirny A.A."/>
            <person name="Slot J.C."/>
            <person name="Stielow J.B."/>
            <person name="Sun H."/>
            <person name="Kurtzman C.P."/>
            <person name="Blackwell M."/>
            <person name="Grigoriev I.V."/>
            <person name="Jeffries T.W."/>
        </authorList>
    </citation>
    <scope>NUCLEOTIDE SEQUENCE [LARGE SCALE GENOMIC DNA]</scope>
    <source>
        <strain evidence="7">DSM 1968</strain>
    </source>
</reference>
<feature type="non-terminal residue" evidence="6">
    <location>
        <position position="371"/>
    </location>
</feature>
<protein>
    <submittedName>
        <fullName evidence="6">DUF300-domain-containing protein</fullName>
    </submittedName>
</protein>
<feature type="transmembrane region" description="Helical" evidence="5">
    <location>
        <begin position="208"/>
        <end position="229"/>
    </location>
</feature>
<dbReference type="InParanoid" id="A0A1D2VNI9"/>
<evidence type="ECO:0000256" key="3">
    <source>
        <dbReference type="ARBA" id="ARBA00022989"/>
    </source>
</evidence>
<comment type="subcellular location">
    <subcellularLocation>
        <location evidence="1">Membrane</location>
        <topology evidence="1">Multi-pass membrane protein</topology>
    </subcellularLocation>
</comment>
<gene>
    <name evidence="6" type="ORF">ASCRUDRAFT_28338</name>
</gene>
<proteinExistence type="predicted"/>
<dbReference type="RefSeq" id="XP_020049485.1">
    <property type="nucleotide sequence ID" value="XM_020190043.1"/>
</dbReference>
<dbReference type="OrthoDB" id="5348404at2759"/>
<keyword evidence="4 5" id="KW-0472">Membrane</keyword>
<dbReference type="Proteomes" id="UP000095038">
    <property type="component" value="Unassembled WGS sequence"/>
</dbReference>
<sequence>YIVVICGISSFLAVIISLTSISLHLLNYRKPLQQRLINRIQMILPLYALSCFLNLIAPNISKYIEPIREIYESFVIYTFFTLLTDILGGERNIIIFTSGRKPIAHPLPFSLFFNPIDISDPYTFLSIKRGILQYVWIKPILCLLIAITEFFGWYDVNDLSIWSSYLWLNIAYNFSVSLSLYNLAIFWKCLYNDLMPFNPWGKFLCVKLIIFASYWQGIILGILNYLGYLDNIKNDTDIDLPKEPESNEYNLSTSIQNALLCAELILFAIGHWKSFTYKAFDFKTLPNSCRLTFKMALKDSFGIGDLIYDFRVTFNGSSYDYKNFDSVEALISHPSSSSRYARLNKGLRYYDGGKHKYWLPDRNEIMNSDQN</sequence>
<organism evidence="6 7">
    <name type="scientific">Ascoidea rubescens DSM 1968</name>
    <dbReference type="NCBI Taxonomy" id="1344418"/>
    <lineage>
        <taxon>Eukaryota</taxon>
        <taxon>Fungi</taxon>
        <taxon>Dikarya</taxon>
        <taxon>Ascomycota</taxon>
        <taxon>Saccharomycotina</taxon>
        <taxon>Saccharomycetes</taxon>
        <taxon>Ascoideaceae</taxon>
        <taxon>Ascoidea</taxon>
    </lineage>
</organism>
<dbReference type="PANTHER" id="PTHR23423">
    <property type="entry name" value="ORGANIC SOLUTE TRANSPORTER-RELATED"/>
    <property type="match status" value="1"/>
</dbReference>
<keyword evidence="3 5" id="KW-1133">Transmembrane helix</keyword>
<dbReference type="GO" id="GO:0005774">
    <property type="term" value="C:vacuolar membrane"/>
    <property type="evidence" value="ECO:0007669"/>
    <property type="project" value="EnsemblFungi"/>
</dbReference>
<evidence type="ECO:0000256" key="1">
    <source>
        <dbReference type="ARBA" id="ARBA00004141"/>
    </source>
</evidence>
<feature type="non-terminal residue" evidence="6">
    <location>
        <position position="1"/>
    </location>
</feature>
<evidence type="ECO:0000313" key="6">
    <source>
        <dbReference type="EMBL" id="ODV63178.1"/>
    </source>
</evidence>
<evidence type="ECO:0000313" key="7">
    <source>
        <dbReference type="Proteomes" id="UP000095038"/>
    </source>
</evidence>
<dbReference type="FunCoup" id="A0A1D2VNI9">
    <property type="interactions" value="582"/>
</dbReference>
<dbReference type="GO" id="GO:0044395">
    <property type="term" value="P:protein targeting to vacuolar membrane"/>
    <property type="evidence" value="ECO:0007669"/>
    <property type="project" value="EnsemblFungi"/>
</dbReference>
<feature type="transmembrane region" description="Helical" evidence="5">
    <location>
        <begin position="166"/>
        <end position="187"/>
    </location>
</feature>
<dbReference type="GeneID" id="30963679"/>
<dbReference type="Pfam" id="PF03619">
    <property type="entry name" value="Solute_trans_a"/>
    <property type="match status" value="1"/>
</dbReference>
<dbReference type="STRING" id="1344418.A0A1D2VNI9"/>
<keyword evidence="2 5" id="KW-0812">Transmembrane</keyword>
<evidence type="ECO:0000256" key="2">
    <source>
        <dbReference type="ARBA" id="ARBA00022692"/>
    </source>
</evidence>
<dbReference type="InterPro" id="IPR005178">
    <property type="entry name" value="Ostalpha/TMEM184C"/>
</dbReference>
<feature type="transmembrane region" description="Helical" evidence="5">
    <location>
        <begin position="40"/>
        <end position="58"/>
    </location>
</feature>
<dbReference type="GO" id="GO:0007033">
    <property type="term" value="P:vacuole organization"/>
    <property type="evidence" value="ECO:0007669"/>
    <property type="project" value="EnsemblFungi"/>
</dbReference>
<dbReference type="AlphaFoldDB" id="A0A1D2VNI9"/>
<name>A0A1D2VNI9_9ASCO</name>
<feature type="transmembrane region" description="Helical" evidence="5">
    <location>
        <begin position="135"/>
        <end position="154"/>
    </location>
</feature>
<dbReference type="SMART" id="SM01417">
    <property type="entry name" value="Solute_trans_a"/>
    <property type="match status" value="1"/>
</dbReference>